<dbReference type="STRING" id="953739.SVEN_5483"/>
<keyword evidence="4" id="KW-1185">Reference proteome</keyword>
<evidence type="ECO:0000256" key="1">
    <source>
        <dbReference type="ARBA" id="ARBA00008775"/>
    </source>
</evidence>
<dbReference type="InterPro" id="IPR051324">
    <property type="entry name" value="Stress/Tellurium_Resist"/>
</dbReference>
<evidence type="ECO:0000313" key="4">
    <source>
        <dbReference type="Proteomes" id="UP000006854"/>
    </source>
</evidence>
<dbReference type="Gene3D" id="2.60.60.30">
    <property type="entry name" value="sav2460 like domains"/>
    <property type="match status" value="1"/>
</dbReference>
<feature type="domain" description="TerD" evidence="2">
    <location>
        <begin position="9"/>
        <end position="169"/>
    </location>
</feature>
<dbReference type="Pfam" id="PF02342">
    <property type="entry name" value="TerD"/>
    <property type="match status" value="1"/>
</dbReference>
<dbReference type="AlphaFoldDB" id="F2R7W0"/>
<sequence>MSGLNSGLNKGLGRVEVTLRWDPAPIGAPAHDLDIVAGVFTADEPYGAPVQLVHFGSRSPDGTITLHRDSRTGQGFGYDEAMTLELDRLAPRYARVVVGVAIQQGGGRLAFGDIANTGIRVREGYTDLLVHDFADVPDALAATVVEFTRDGAEGWAYRPISHGYDADPQTFATLLGSARP</sequence>
<organism evidence="3 4">
    <name type="scientific">Streptomyces venezuelae (strain ATCC 10712 / CBS 650.69 / DSM 40230 / JCM 4526 / NBRC 13096 / PD 04745)</name>
    <dbReference type="NCBI Taxonomy" id="953739"/>
    <lineage>
        <taxon>Bacteria</taxon>
        <taxon>Bacillati</taxon>
        <taxon>Actinomycetota</taxon>
        <taxon>Actinomycetes</taxon>
        <taxon>Kitasatosporales</taxon>
        <taxon>Streptomycetaceae</taxon>
        <taxon>Streptomyces</taxon>
    </lineage>
</organism>
<dbReference type="PANTHER" id="PTHR32097">
    <property type="entry name" value="CAMP-BINDING PROTEIN 1-RELATED"/>
    <property type="match status" value="1"/>
</dbReference>
<reference evidence="3 4" key="1">
    <citation type="journal article" date="2011" name="BMC Genomics">
        <title>Genome-wide analysis of the role of GlnR in Streptomyces venezuelae provides new insights into global nitrogen regulation in actinomycetes.</title>
        <authorList>
            <person name="Pullan S.T."/>
            <person name="Bibb M.J."/>
            <person name="Merrick M."/>
        </authorList>
    </citation>
    <scope>NUCLEOTIDE SEQUENCE [LARGE SCALE GENOMIC DNA]</scope>
    <source>
        <strain evidence="4">ATCC 10712 / CBS 650.69 / DSM 40230 / JCM 4526 / NBRC 13096 / PD 04745</strain>
    </source>
</reference>
<dbReference type="Proteomes" id="UP000006854">
    <property type="component" value="Chromosome"/>
</dbReference>
<dbReference type="CDD" id="cd06974">
    <property type="entry name" value="TerD_like"/>
    <property type="match status" value="1"/>
</dbReference>
<dbReference type="GeneID" id="51866048"/>
<dbReference type="PATRIC" id="fig|953739.5.peg.628"/>
<dbReference type="eggNOG" id="COG2310">
    <property type="taxonomic scope" value="Bacteria"/>
</dbReference>
<evidence type="ECO:0000259" key="2">
    <source>
        <dbReference type="Pfam" id="PF02342"/>
    </source>
</evidence>
<dbReference type="RefSeq" id="WP_015036665.1">
    <property type="nucleotide sequence ID" value="NC_018750.1"/>
</dbReference>
<dbReference type="EMBL" id="FR845719">
    <property type="protein sequence ID" value="CCA58769.1"/>
    <property type="molecule type" value="Genomic_DNA"/>
</dbReference>
<dbReference type="HOGENOM" id="CLU_1517049_0_0_11"/>
<evidence type="ECO:0000313" key="3">
    <source>
        <dbReference type="EMBL" id="CCA58769.1"/>
    </source>
</evidence>
<name>F2R7W0_STRVP</name>
<comment type="similarity">
    <text evidence="1">Belongs to the CAPAB/TerDEXZ family.</text>
</comment>
<dbReference type="OrthoDB" id="3851702at2"/>
<proteinExistence type="inferred from homology"/>
<accession>F2R7W0</accession>
<dbReference type="PANTHER" id="PTHR32097:SF4">
    <property type="entry name" value="GENERAL STRESS PROTEIN 16U"/>
    <property type="match status" value="1"/>
</dbReference>
<dbReference type="KEGG" id="sve:SVEN_5483"/>
<protein>
    <recommendedName>
        <fullName evidence="2">TerD domain-containing protein</fullName>
    </recommendedName>
</protein>
<gene>
    <name evidence="3" type="ordered locus">SVEN_5483</name>
</gene>
<dbReference type="InterPro" id="IPR003325">
    <property type="entry name" value="TerD"/>
</dbReference>